<dbReference type="InterPro" id="IPR025216">
    <property type="entry name" value="DUF4427"/>
</dbReference>
<accession>A0A728J662</accession>
<name>A0A728J662_SALTH</name>
<gene>
    <name evidence="2" type="ORF">G3326_004511</name>
</gene>
<dbReference type="EMBL" id="DAARIS010000105">
    <property type="protein sequence ID" value="HAE2591414.1"/>
    <property type="molecule type" value="Genomic_DNA"/>
</dbReference>
<dbReference type="Pfam" id="PF14468">
    <property type="entry name" value="DUF4427"/>
    <property type="match status" value="1"/>
</dbReference>
<feature type="domain" description="DUF4427" evidence="1">
    <location>
        <begin position="1"/>
        <end position="29"/>
    </location>
</feature>
<dbReference type="AlphaFoldDB" id="A0A728J662"/>
<reference evidence="2" key="2">
    <citation type="submission" date="2018-07" db="EMBL/GenBank/DDBJ databases">
        <authorList>
            <consortium name="NCBI Pathogen Detection Project"/>
        </authorList>
    </citation>
    <scope>NUCLEOTIDE SEQUENCE</scope>
    <source>
        <strain evidence="2">12-4001</strain>
    </source>
</reference>
<sequence length="35" mass="4242">RYSVRGKDDYDAIPSYETPLKDQHPFYNHTVNIDW</sequence>
<feature type="non-terminal residue" evidence="2">
    <location>
        <position position="1"/>
    </location>
</feature>
<protein>
    <submittedName>
        <fullName evidence="2">DUF4427 domain-containing protein</fullName>
    </submittedName>
</protein>
<reference evidence="2" key="1">
    <citation type="journal article" date="2018" name="Genome Biol.">
        <title>SKESA: strategic k-mer extension for scrupulous assemblies.</title>
        <authorList>
            <person name="Souvorov A."/>
            <person name="Agarwala R."/>
            <person name="Lipman D.J."/>
        </authorList>
    </citation>
    <scope>NUCLEOTIDE SEQUENCE</scope>
    <source>
        <strain evidence="2">12-4001</strain>
    </source>
</reference>
<proteinExistence type="predicted"/>
<evidence type="ECO:0000259" key="1">
    <source>
        <dbReference type="Pfam" id="PF14468"/>
    </source>
</evidence>
<organism evidence="2">
    <name type="scientific">Salmonella thompson</name>
    <dbReference type="NCBI Taxonomy" id="600"/>
    <lineage>
        <taxon>Bacteria</taxon>
        <taxon>Pseudomonadati</taxon>
        <taxon>Pseudomonadota</taxon>
        <taxon>Gammaproteobacteria</taxon>
        <taxon>Enterobacterales</taxon>
        <taxon>Enterobacteriaceae</taxon>
        <taxon>Salmonella</taxon>
    </lineage>
</organism>
<evidence type="ECO:0000313" key="2">
    <source>
        <dbReference type="EMBL" id="HAE2591414.1"/>
    </source>
</evidence>
<comment type="caution">
    <text evidence="2">The sequence shown here is derived from an EMBL/GenBank/DDBJ whole genome shotgun (WGS) entry which is preliminary data.</text>
</comment>